<sequence length="91" mass="10415">MTRITQSTRLSQVQHIIGSGTGLLDFAVDGEDDYYTWDGNEDADWEVEDVASVQNIDEDRYIMYPEGEFFVCEIESQGEEQNTGPVHCWCE</sequence>
<reference evidence="1 2" key="1">
    <citation type="submission" date="2016-10" db="EMBL/GenBank/DDBJ databases">
        <authorList>
            <person name="de Groot N.N."/>
        </authorList>
    </citation>
    <scope>NUCLEOTIDE SEQUENCE [LARGE SCALE GENOMIC DNA]</scope>
    <source>
        <strain evidence="1 2">IBRC-M10015</strain>
    </source>
</reference>
<dbReference type="OrthoDB" id="189801at2157"/>
<dbReference type="RefSeq" id="WP_092704943.1">
    <property type="nucleotide sequence ID" value="NZ_FNFC01000040.1"/>
</dbReference>
<gene>
    <name evidence="1" type="ORF">SAMN05216226_1403</name>
</gene>
<dbReference type="EMBL" id="FNFC01000040">
    <property type="protein sequence ID" value="SDK19682.1"/>
    <property type="molecule type" value="Genomic_DNA"/>
</dbReference>
<name>A0A1G8ZX17_9EURY</name>
<proteinExistence type="predicted"/>
<accession>A0A1G8ZX17</accession>
<evidence type="ECO:0000313" key="1">
    <source>
        <dbReference type="EMBL" id="SDK19682.1"/>
    </source>
</evidence>
<evidence type="ECO:0000313" key="2">
    <source>
        <dbReference type="Proteomes" id="UP000198856"/>
    </source>
</evidence>
<dbReference type="AlphaFoldDB" id="A0A1G8ZX17"/>
<dbReference type="STRING" id="890420.SAMN05216226_1403"/>
<dbReference type="Proteomes" id="UP000198856">
    <property type="component" value="Unassembled WGS sequence"/>
</dbReference>
<organism evidence="1 2">
    <name type="scientific">Halovenus aranensis</name>
    <dbReference type="NCBI Taxonomy" id="890420"/>
    <lineage>
        <taxon>Archaea</taxon>
        <taxon>Methanobacteriati</taxon>
        <taxon>Methanobacteriota</taxon>
        <taxon>Stenosarchaea group</taxon>
        <taxon>Halobacteria</taxon>
        <taxon>Halobacteriales</taxon>
        <taxon>Haloarculaceae</taxon>
        <taxon>Halovenus</taxon>
    </lineage>
</organism>
<keyword evidence="2" id="KW-1185">Reference proteome</keyword>
<protein>
    <submittedName>
        <fullName evidence="1">Uncharacterized protein</fullName>
    </submittedName>
</protein>